<reference evidence="1 2" key="1">
    <citation type="submission" date="2017-05" db="EMBL/GenBank/DDBJ databases">
        <title>Genome sequence of Acetobacter pasteurianus subsp. ascendens strain SRCM101447.</title>
        <authorList>
            <person name="Cho S.H."/>
        </authorList>
    </citation>
    <scope>NUCLEOTIDE SEQUENCE [LARGE SCALE GENOMIC DNA]</scope>
    <source>
        <strain evidence="1 2">SRCM101447</strain>
    </source>
</reference>
<sequence>MAANPLSEQSFLSQMEKIPEVVERAQLIALEKAAILLVADCKEEVGTYQRANMGHLPPWDELAISTKQDRLARGFSENEPGLRTGEMRALYSSYIEDGSKVIIGNPDVVAKWFEEGTMKQPPRPVIATALFRKEHSITKKIAKKITEIAGLKE</sequence>
<organism evidence="1 2">
    <name type="scientific">Acetobacter ascendens</name>
    <dbReference type="NCBI Taxonomy" id="481146"/>
    <lineage>
        <taxon>Bacteria</taxon>
        <taxon>Pseudomonadati</taxon>
        <taxon>Pseudomonadota</taxon>
        <taxon>Alphaproteobacteria</taxon>
        <taxon>Acetobacterales</taxon>
        <taxon>Acetobacteraceae</taxon>
        <taxon>Acetobacter</taxon>
    </lineage>
</organism>
<evidence type="ECO:0000313" key="2">
    <source>
        <dbReference type="Proteomes" id="UP000195633"/>
    </source>
</evidence>
<evidence type="ECO:0000313" key="1">
    <source>
        <dbReference type="EMBL" id="ARW09980.1"/>
    </source>
</evidence>
<proteinExistence type="predicted"/>
<dbReference type="AlphaFoldDB" id="A0A1Y0UVP5"/>
<gene>
    <name evidence="1" type="ORF">S101447_00878</name>
</gene>
<name>A0A1Y0UVP5_9PROT</name>
<accession>A0A1Y0UVP5</accession>
<protein>
    <submittedName>
        <fullName evidence="1">Uncharacterized protein</fullName>
    </submittedName>
</protein>
<dbReference type="Proteomes" id="UP000195633">
    <property type="component" value="Chromosome"/>
</dbReference>
<dbReference type="RefSeq" id="WP_087635465.1">
    <property type="nucleotide sequence ID" value="NZ_CP021524.1"/>
</dbReference>
<dbReference type="EMBL" id="CP021524">
    <property type="protein sequence ID" value="ARW09980.1"/>
    <property type="molecule type" value="Genomic_DNA"/>
</dbReference>